<comment type="caution">
    <text evidence="5">The sequence shown here is derived from an EMBL/GenBank/DDBJ whole genome shotgun (WGS) entry which is preliminary data.</text>
</comment>
<proteinExistence type="predicted"/>
<dbReference type="InterPro" id="IPR016032">
    <property type="entry name" value="Sig_transdc_resp-reg_C-effctor"/>
</dbReference>
<dbReference type="PANTHER" id="PTHR44688">
    <property type="entry name" value="DNA-BINDING TRANSCRIPTIONAL ACTIVATOR DEVR_DOSR"/>
    <property type="match status" value="1"/>
</dbReference>
<dbReference type="Pfam" id="PF00196">
    <property type="entry name" value="GerE"/>
    <property type="match status" value="1"/>
</dbReference>
<evidence type="ECO:0000313" key="6">
    <source>
        <dbReference type="Proteomes" id="UP000661607"/>
    </source>
</evidence>
<gene>
    <name evidence="5" type="ORF">H4W81_002871</name>
</gene>
<evidence type="ECO:0000256" key="2">
    <source>
        <dbReference type="ARBA" id="ARBA00023125"/>
    </source>
</evidence>
<dbReference type="PROSITE" id="PS50043">
    <property type="entry name" value="HTH_LUXR_2"/>
    <property type="match status" value="1"/>
</dbReference>
<evidence type="ECO:0000256" key="1">
    <source>
        <dbReference type="ARBA" id="ARBA00023015"/>
    </source>
</evidence>
<dbReference type="Gene3D" id="1.25.40.10">
    <property type="entry name" value="Tetratricopeptide repeat domain"/>
    <property type="match status" value="1"/>
</dbReference>
<accession>A0ABR9KDN2</accession>
<dbReference type="InterPro" id="IPR011990">
    <property type="entry name" value="TPR-like_helical_dom_sf"/>
</dbReference>
<name>A0ABR9KDN2_9ACTN</name>
<evidence type="ECO:0000313" key="5">
    <source>
        <dbReference type="EMBL" id="MBE1560092.1"/>
    </source>
</evidence>
<dbReference type="PROSITE" id="PS00622">
    <property type="entry name" value="HTH_LUXR_1"/>
    <property type="match status" value="1"/>
</dbReference>
<dbReference type="CDD" id="cd06170">
    <property type="entry name" value="LuxR_C_like"/>
    <property type="match status" value="1"/>
</dbReference>
<dbReference type="PANTHER" id="PTHR44688:SF16">
    <property type="entry name" value="DNA-BINDING TRANSCRIPTIONAL ACTIVATOR DEVR_DOSR"/>
    <property type="match status" value="1"/>
</dbReference>
<feature type="domain" description="HTH luxR-type" evidence="4">
    <location>
        <begin position="611"/>
        <end position="674"/>
    </location>
</feature>
<dbReference type="SMART" id="SM00421">
    <property type="entry name" value="HTH_LUXR"/>
    <property type="match status" value="1"/>
</dbReference>
<evidence type="ECO:0000259" key="4">
    <source>
        <dbReference type="PROSITE" id="PS50043"/>
    </source>
</evidence>
<dbReference type="RefSeq" id="WP_192775228.1">
    <property type="nucleotide sequence ID" value="NZ_BAAASY010000042.1"/>
</dbReference>
<keyword evidence="2 5" id="KW-0238">DNA-binding</keyword>
<protein>
    <submittedName>
        <fullName evidence="5">DNA-binding CsgD family transcriptional regulator</fullName>
    </submittedName>
</protein>
<keyword evidence="1" id="KW-0805">Transcription regulation</keyword>
<dbReference type="EMBL" id="JADBEF010000001">
    <property type="protein sequence ID" value="MBE1560092.1"/>
    <property type="molecule type" value="Genomic_DNA"/>
</dbReference>
<dbReference type="Gene3D" id="1.10.10.10">
    <property type="entry name" value="Winged helix-like DNA-binding domain superfamily/Winged helix DNA-binding domain"/>
    <property type="match status" value="1"/>
</dbReference>
<dbReference type="InterPro" id="IPR000792">
    <property type="entry name" value="Tscrpt_reg_LuxR_C"/>
</dbReference>
<keyword evidence="3" id="KW-0804">Transcription</keyword>
<dbReference type="PRINTS" id="PR00038">
    <property type="entry name" value="HTHLUXR"/>
</dbReference>
<dbReference type="SUPFAM" id="SSF46894">
    <property type="entry name" value="C-terminal effector domain of the bipartite response regulators"/>
    <property type="match status" value="1"/>
</dbReference>
<keyword evidence="6" id="KW-1185">Reference proteome</keyword>
<dbReference type="InterPro" id="IPR036388">
    <property type="entry name" value="WH-like_DNA-bd_sf"/>
</dbReference>
<organism evidence="5 6">
    <name type="scientific">Nonomuraea africana</name>
    <dbReference type="NCBI Taxonomy" id="46171"/>
    <lineage>
        <taxon>Bacteria</taxon>
        <taxon>Bacillati</taxon>
        <taxon>Actinomycetota</taxon>
        <taxon>Actinomycetes</taxon>
        <taxon>Streptosporangiales</taxon>
        <taxon>Streptosporangiaceae</taxon>
        <taxon>Nonomuraea</taxon>
    </lineage>
</organism>
<evidence type="ECO:0000256" key="3">
    <source>
        <dbReference type="ARBA" id="ARBA00023163"/>
    </source>
</evidence>
<sequence>MPLSFSLGTAQPVTDRVLCGFRERISALPVTTRFCLLVAALDHQELGGLARAVGLLGASLVDFAEAERAGLVRVGTAGVAFHHPLVRTAVLLACDIADRMAAHRALAETSDDDRRAWHLAAVTLHPDEEVAGELESLALRARGRGGQAAVSAAYARAAELSAEPTQAVRRWTAAAEAAIEAGLWQRAGELVDRARRLAEEATLKGSILAELLYVRAKLEVEAGRPLAAVRLLHEGAAVADDLPVKLSLLSMAGYYTWASATHPDQLPLARRTEELGPEGEGPAAVVRTINHAFRLILEGDAVTTLTYEMPDPTDRLPSELRVLIAFHGLARADTASMLNSAAALLEEYRAEGCLGRLPQAMSIMAIAEILDGRHPSARATVSAGLVLASDVGQPMWRGYLAGLLAWLSAVAGAQEECEAMAEQAVRDADHRRWMPAACWAEYARVILDLSQGRYEAVLDRMDRAMAGPSRHAFVWRHVWPDYVEAAVRAGDPQRAREHLRRYTEWAESTGRPGALAVLHRVRALLAPDSAAGSLYERALDLHAEGRQPFDEARTQLVYGEWLRRHRRRAEARAQLQAAMEAFDRLGAAPWSARAAAELRATGVSLPDRARAGDPLAALTPQELEVVRLAVTGASNREIGAQLFLSPRTVASHLYRAFPKLGVSSRAELARLELA</sequence>
<dbReference type="GO" id="GO:0003677">
    <property type="term" value="F:DNA binding"/>
    <property type="evidence" value="ECO:0007669"/>
    <property type="project" value="UniProtKB-KW"/>
</dbReference>
<dbReference type="Proteomes" id="UP000661607">
    <property type="component" value="Unassembled WGS sequence"/>
</dbReference>
<reference evidence="5 6" key="1">
    <citation type="submission" date="2020-10" db="EMBL/GenBank/DDBJ databases">
        <title>Sequencing the genomes of 1000 actinobacteria strains.</title>
        <authorList>
            <person name="Klenk H.-P."/>
        </authorList>
    </citation>
    <scope>NUCLEOTIDE SEQUENCE [LARGE SCALE GENOMIC DNA]</scope>
    <source>
        <strain evidence="5 6">DSM 43748</strain>
    </source>
</reference>